<sequence>MKWRARAIPSRAKERANISFFIFIMFFAVFGVIVLTELLLLERPSLPGSARSHEELQGWEGRTEVGGSEGGAPPQAAHLPLDAVWQPVGGTRFRFYVYSAYVERRTVAAVRIIAATKTRGADPVSCRLWLHDNRTVTLKARVKAIRENWNLKYSATYVLCLLRNTGVKPQDTVGASISVLASNAPNRPATNLLTILDTEPRAGIEDTMHVCVKPFHFSYARDEWLVEWFEMNRLLGASHFYMYNESLSAPVGCLLDHYRRQGLVTLLPWKLPIISKVEIRTEGQFAAFNDCLYRSMAAAGWLLVVDVDEVVVPRRERTLPALLAALRASYSPPSKAPGAFLFRNAFFYLRWEDDSEARAPLVTARKTRRWATPHALKNRSKYALRPRDAVELGNHFVWELAPGAAAAGVPTDRALLHHYRVRTTLRTTALHHNHFVWELAPGAAAAGVPTDRALLHHYRIACEFGGMNCLTVPSTVDRTAHRWTEELQQRVEAEKKTLSTVCPA</sequence>
<comment type="caution">
    <text evidence="9">The sequence shown here is derived from an EMBL/GenBank/DDBJ whole genome shotgun (WGS) entry which is preliminary data.</text>
</comment>
<reference evidence="9" key="1">
    <citation type="journal article" date="2016" name="Insect Biochem. Mol. Biol.">
        <title>Multifaceted biological insights from a draft genome sequence of the tobacco hornworm moth, Manduca sexta.</title>
        <authorList>
            <person name="Kanost M.R."/>
            <person name="Arrese E.L."/>
            <person name="Cao X."/>
            <person name="Chen Y.R."/>
            <person name="Chellapilla S."/>
            <person name="Goldsmith M.R."/>
            <person name="Grosse-Wilde E."/>
            <person name="Heckel D.G."/>
            <person name="Herndon N."/>
            <person name="Jiang H."/>
            <person name="Papanicolaou A."/>
            <person name="Qu J."/>
            <person name="Soulages J.L."/>
            <person name="Vogel H."/>
            <person name="Walters J."/>
            <person name="Waterhouse R.M."/>
            <person name="Ahn S.J."/>
            <person name="Almeida F.C."/>
            <person name="An C."/>
            <person name="Aqrawi P."/>
            <person name="Bretschneider A."/>
            <person name="Bryant W.B."/>
            <person name="Bucks S."/>
            <person name="Chao H."/>
            <person name="Chevignon G."/>
            <person name="Christen J.M."/>
            <person name="Clarke D.F."/>
            <person name="Dittmer N.T."/>
            <person name="Ferguson L.C.F."/>
            <person name="Garavelou S."/>
            <person name="Gordon K.H.J."/>
            <person name="Gunaratna R.T."/>
            <person name="Han Y."/>
            <person name="Hauser F."/>
            <person name="He Y."/>
            <person name="Heidel-Fischer H."/>
            <person name="Hirsh A."/>
            <person name="Hu Y."/>
            <person name="Jiang H."/>
            <person name="Kalra D."/>
            <person name="Klinner C."/>
            <person name="Konig C."/>
            <person name="Kovar C."/>
            <person name="Kroll A.R."/>
            <person name="Kuwar S.S."/>
            <person name="Lee S.L."/>
            <person name="Lehman R."/>
            <person name="Li K."/>
            <person name="Li Z."/>
            <person name="Liang H."/>
            <person name="Lovelace S."/>
            <person name="Lu Z."/>
            <person name="Mansfield J.H."/>
            <person name="McCulloch K.J."/>
            <person name="Mathew T."/>
            <person name="Morton B."/>
            <person name="Muzny D.M."/>
            <person name="Neunemann D."/>
            <person name="Ongeri F."/>
            <person name="Pauchet Y."/>
            <person name="Pu L.L."/>
            <person name="Pyrousis I."/>
            <person name="Rao X.J."/>
            <person name="Redding A."/>
            <person name="Roesel C."/>
            <person name="Sanchez-Gracia A."/>
            <person name="Schaack S."/>
            <person name="Shukla A."/>
            <person name="Tetreau G."/>
            <person name="Wang Y."/>
            <person name="Xiong G.H."/>
            <person name="Traut W."/>
            <person name="Walsh T.K."/>
            <person name="Worley K.C."/>
            <person name="Wu D."/>
            <person name="Wu W."/>
            <person name="Wu Y.Q."/>
            <person name="Zhang X."/>
            <person name="Zou Z."/>
            <person name="Zucker H."/>
            <person name="Briscoe A.D."/>
            <person name="Burmester T."/>
            <person name="Clem R.J."/>
            <person name="Feyereisen R."/>
            <person name="Grimmelikhuijzen C.J.P."/>
            <person name="Hamodrakas S.J."/>
            <person name="Hansson B.S."/>
            <person name="Huguet E."/>
            <person name="Jermiin L.S."/>
            <person name="Lan Q."/>
            <person name="Lehman H.K."/>
            <person name="Lorenzen M."/>
            <person name="Merzendorfer H."/>
            <person name="Michalopoulos I."/>
            <person name="Morton D.B."/>
            <person name="Muthukrishnan S."/>
            <person name="Oakeshott J.G."/>
            <person name="Palmer W."/>
            <person name="Park Y."/>
            <person name="Passarelli A.L."/>
            <person name="Rozas J."/>
            <person name="Schwartz L.M."/>
            <person name="Smith W."/>
            <person name="Southgate A."/>
            <person name="Vilcinskas A."/>
            <person name="Vogt R."/>
            <person name="Wang P."/>
            <person name="Werren J."/>
            <person name="Yu X.Q."/>
            <person name="Zhou J.J."/>
            <person name="Brown S.J."/>
            <person name="Scherer S.E."/>
            <person name="Richards S."/>
            <person name="Blissard G.W."/>
        </authorList>
    </citation>
    <scope>NUCLEOTIDE SEQUENCE</scope>
</reference>
<reference evidence="9" key="2">
    <citation type="submission" date="2020-12" db="EMBL/GenBank/DDBJ databases">
        <authorList>
            <person name="Kanost M."/>
        </authorList>
    </citation>
    <scope>NUCLEOTIDE SEQUENCE</scope>
</reference>
<dbReference type="GO" id="GO:0016020">
    <property type="term" value="C:membrane"/>
    <property type="evidence" value="ECO:0007669"/>
    <property type="project" value="UniProtKB-SubCell"/>
</dbReference>
<protein>
    <recommendedName>
        <fullName evidence="8">Glycosyltransferase family 92 protein</fullName>
        <ecNumber evidence="8">2.4.1.-</ecNumber>
    </recommendedName>
</protein>
<feature type="transmembrane region" description="Helical" evidence="8">
    <location>
        <begin position="20"/>
        <end position="41"/>
    </location>
</feature>
<dbReference type="EC" id="2.4.1.-" evidence="8"/>
<gene>
    <name evidence="9" type="ORF">O3G_MSEX002325</name>
</gene>
<evidence type="ECO:0000256" key="1">
    <source>
        <dbReference type="ARBA" id="ARBA00004167"/>
    </source>
</evidence>
<evidence type="ECO:0000313" key="9">
    <source>
        <dbReference type="EMBL" id="KAG6442376.1"/>
    </source>
</evidence>
<dbReference type="GO" id="GO:0016757">
    <property type="term" value="F:glycosyltransferase activity"/>
    <property type="evidence" value="ECO:0007669"/>
    <property type="project" value="UniProtKB-UniRule"/>
</dbReference>
<evidence type="ECO:0000256" key="6">
    <source>
        <dbReference type="ARBA" id="ARBA00022989"/>
    </source>
</evidence>
<dbReference type="PANTHER" id="PTHR21461">
    <property type="entry name" value="GLYCOSYLTRANSFERASE FAMILY 92 PROTEIN"/>
    <property type="match status" value="1"/>
</dbReference>
<dbReference type="Proteomes" id="UP000791440">
    <property type="component" value="Unassembled WGS sequence"/>
</dbReference>
<evidence type="ECO:0000256" key="3">
    <source>
        <dbReference type="ARBA" id="ARBA00022676"/>
    </source>
</evidence>
<dbReference type="GO" id="GO:0005737">
    <property type="term" value="C:cytoplasm"/>
    <property type="evidence" value="ECO:0007669"/>
    <property type="project" value="TreeGrafter"/>
</dbReference>
<evidence type="ECO:0000256" key="8">
    <source>
        <dbReference type="RuleBase" id="RU366017"/>
    </source>
</evidence>
<keyword evidence="10" id="KW-1185">Reference proteome</keyword>
<evidence type="ECO:0000256" key="4">
    <source>
        <dbReference type="ARBA" id="ARBA00022679"/>
    </source>
</evidence>
<dbReference type="AlphaFoldDB" id="A0A921YMZ1"/>
<keyword evidence="4 8" id="KW-0808">Transferase</keyword>
<keyword evidence="5 8" id="KW-0812">Transmembrane</keyword>
<evidence type="ECO:0000256" key="5">
    <source>
        <dbReference type="ARBA" id="ARBA00022692"/>
    </source>
</evidence>
<comment type="similarity">
    <text evidence="2 8">Belongs to the glycosyltransferase 92 family.</text>
</comment>
<evidence type="ECO:0000256" key="2">
    <source>
        <dbReference type="ARBA" id="ARBA00007647"/>
    </source>
</evidence>
<evidence type="ECO:0000256" key="7">
    <source>
        <dbReference type="ARBA" id="ARBA00023136"/>
    </source>
</evidence>
<keyword evidence="6 8" id="KW-1133">Transmembrane helix</keyword>
<comment type="subcellular location">
    <subcellularLocation>
        <location evidence="1">Membrane</location>
        <topology evidence="1">Single-pass membrane protein</topology>
    </subcellularLocation>
</comment>
<name>A0A921YMZ1_MANSE</name>
<dbReference type="EMBL" id="JH668292">
    <property type="protein sequence ID" value="KAG6442376.1"/>
    <property type="molecule type" value="Genomic_DNA"/>
</dbReference>
<keyword evidence="3 8" id="KW-0328">Glycosyltransferase</keyword>
<dbReference type="InterPro" id="IPR008166">
    <property type="entry name" value="Glyco_transf_92"/>
</dbReference>
<accession>A0A921YMZ1</accession>
<dbReference type="Pfam" id="PF01697">
    <property type="entry name" value="Glyco_transf_92"/>
    <property type="match status" value="1"/>
</dbReference>
<evidence type="ECO:0000313" key="10">
    <source>
        <dbReference type="Proteomes" id="UP000791440"/>
    </source>
</evidence>
<organism evidence="9 10">
    <name type="scientific">Manduca sexta</name>
    <name type="common">Tobacco hawkmoth</name>
    <name type="synonym">Tobacco hornworm</name>
    <dbReference type="NCBI Taxonomy" id="7130"/>
    <lineage>
        <taxon>Eukaryota</taxon>
        <taxon>Metazoa</taxon>
        <taxon>Ecdysozoa</taxon>
        <taxon>Arthropoda</taxon>
        <taxon>Hexapoda</taxon>
        <taxon>Insecta</taxon>
        <taxon>Pterygota</taxon>
        <taxon>Neoptera</taxon>
        <taxon>Endopterygota</taxon>
        <taxon>Lepidoptera</taxon>
        <taxon>Glossata</taxon>
        <taxon>Ditrysia</taxon>
        <taxon>Bombycoidea</taxon>
        <taxon>Sphingidae</taxon>
        <taxon>Sphinginae</taxon>
        <taxon>Sphingini</taxon>
        <taxon>Manduca</taxon>
    </lineage>
</organism>
<proteinExistence type="inferred from homology"/>
<dbReference type="PANTHER" id="PTHR21461:SF1">
    <property type="entry name" value="GLYCOSYLTRANSFERASE FAMILY 92 PROTEIN"/>
    <property type="match status" value="1"/>
</dbReference>
<keyword evidence="7 8" id="KW-0472">Membrane</keyword>